<comment type="similarity">
    <text evidence="1">Belongs to the short-chain dehydrogenases/reductases (SDR) family.</text>
</comment>
<dbReference type="Gene3D" id="3.40.50.720">
    <property type="entry name" value="NAD(P)-binding Rossmann-like Domain"/>
    <property type="match status" value="1"/>
</dbReference>
<accession>A0AAV8DG81</accession>
<dbReference type="InterPro" id="IPR002347">
    <property type="entry name" value="SDR_fam"/>
</dbReference>
<evidence type="ECO:0000313" key="3">
    <source>
        <dbReference type="EMBL" id="KAJ4766066.1"/>
    </source>
</evidence>
<gene>
    <name evidence="3" type="ORF">LUZ62_076441</name>
</gene>
<dbReference type="Proteomes" id="UP001140206">
    <property type="component" value="Chromosome 4"/>
</dbReference>
<dbReference type="Pfam" id="PF13561">
    <property type="entry name" value="adh_short_C2"/>
    <property type="match status" value="1"/>
</dbReference>
<dbReference type="FunFam" id="3.40.50.720:FF:000084">
    <property type="entry name" value="Short-chain dehydrogenase reductase"/>
    <property type="match status" value="1"/>
</dbReference>
<name>A0AAV8DG81_9POAL</name>
<dbReference type="InterPro" id="IPR036291">
    <property type="entry name" value="NAD(P)-bd_dom_sf"/>
</dbReference>
<protein>
    <submittedName>
        <fullName evidence="3">NAD(P)-binding Rossmann-fold superfamily protein</fullName>
    </submittedName>
</protein>
<evidence type="ECO:0000256" key="1">
    <source>
        <dbReference type="ARBA" id="ARBA00006484"/>
    </source>
</evidence>
<keyword evidence="4" id="KW-1185">Reference proteome</keyword>
<sequence>MCCIGIRAPLVPLFKLVGRTIKEEKTIILIRERERERVVKTEGSQKERFWCNKSCKMLSHLARLEGKVAIITGGASGLGKAAAQAFIREGAKVIIADVNSEAGLEAAEELGPEAQFFKCDVSDEQDVSKAVDHAVASHGRLDVMYNNAGITGLITESDVSRLDLTEFDKVMSVNVRGTLAGIKHAARVMKQNGSGSILCTASISGLMGGLGTYPYSISKSTIIGIVKTAANELAQHGIRVNCISPFVIPTPLVMDQFSQIYQGAGPEAVSGILNSLGVLRGAKCETTDVAQAAVYLASDDAKYVSGQNLVIDGGFTSFKHLNMPMPSSMS</sequence>
<dbReference type="SUPFAM" id="SSF51735">
    <property type="entry name" value="NAD(P)-binding Rossmann-fold domains"/>
    <property type="match status" value="1"/>
</dbReference>
<evidence type="ECO:0000256" key="2">
    <source>
        <dbReference type="ARBA" id="ARBA00023002"/>
    </source>
</evidence>
<comment type="caution">
    <text evidence="3">The sequence shown here is derived from an EMBL/GenBank/DDBJ whole genome shotgun (WGS) entry which is preliminary data.</text>
</comment>
<reference evidence="3" key="1">
    <citation type="submission" date="2022-08" db="EMBL/GenBank/DDBJ databases">
        <authorList>
            <person name="Marques A."/>
        </authorList>
    </citation>
    <scope>NUCLEOTIDE SEQUENCE</scope>
    <source>
        <strain evidence="3">RhyPub2mFocal</strain>
        <tissue evidence="3">Leaves</tissue>
    </source>
</reference>
<dbReference type="GO" id="GO:0016491">
    <property type="term" value="F:oxidoreductase activity"/>
    <property type="evidence" value="ECO:0007669"/>
    <property type="project" value="UniProtKB-KW"/>
</dbReference>
<evidence type="ECO:0000313" key="4">
    <source>
        <dbReference type="Proteomes" id="UP001140206"/>
    </source>
</evidence>
<dbReference type="PANTHER" id="PTHR43180">
    <property type="entry name" value="3-OXOACYL-(ACYL-CARRIER-PROTEIN) REDUCTASE (AFU_ORTHOLOGUE AFUA_6G11210)"/>
    <property type="match status" value="1"/>
</dbReference>
<organism evidence="3 4">
    <name type="scientific">Rhynchospora pubera</name>
    <dbReference type="NCBI Taxonomy" id="906938"/>
    <lineage>
        <taxon>Eukaryota</taxon>
        <taxon>Viridiplantae</taxon>
        <taxon>Streptophyta</taxon>
        <taxon>Embryophyta</taxon>
        <taxon>Tracheophyta</taxon>
        <taxon>Spermatophyta</taxon>
        <taxon>Magnoliopsida</taxon>
        <taxon>Liliopsida</taxon>
        <taxon>Poales</taxon>
        <taxon>Cyperaceae</taxon>
        <taxon>Cyperoideae</taxon>
        <taxon>Rhynchosporeae</taxon>
        <taxon>Rhynchospora</taxon>
    </lineage>
</organism>
<keyword evidence="2" id="KW-0560">Oxidoreductase</keyword>
<dbReference type="EMBL" id="JAMFTS010000004">
    <property type="protein sequence ID" value="KAJ4766066.1"/>
    <property type="molecule type" value="Genomic_DNA"/>
</dbReference>
<dbReference type="AlphaFoldDB" id="A0AAV8DG81"/>
<proteinExistence type="inferred from homology"/>
<dbReference type="PRINTS" id="PR00080">
    <property type="entry name" value="SDRFAMILY"/>
</dbReference>
<dbReference type="PANTHER" id="PTHR43180:SF55">
    <property type="entry name" value="ALCOHOL DEHYDROGENASE-LIKE PROTEIN"/>
    <property type="match status" value="1"/>
</dbReference>
<dbReference type="PRINTS" id="PR00081">
    <property type="entry name" value="GDHRDH"/>
</dbReference>
<dbReference type="NCBIfam" id="NF005559">
    <property type="entry name" value="PRK07231.1"/>
    <property type="match status" value="1"/>
</dbReference>